<evidence type="ECO:0000313" key="5">
    <source>
        <dbReference type="Proteomes" id="UP000234239"/>
    </source>
</evidence>
<dbReference type="InterPro" id="IPR050275">
    <property type="entry name" value="PGM_Phosphatase"/>
</dbReference>
<dbReference type="SMART" id="SM00855">
    <property type="entry name" value="PGAM"/>
    <property type="match status" value="1"/>
</dbReference>
<dbReference type="InterPro" id="IPR013078">
    <property type="entry name" value="His_Pase_superF_clade-1"/>
</dbReference>
<sequence>MKTLYLMRHGQTQYNVEGRIQGWCDSPLTETGRDQASRVNDYLQAEGLEDWAYVASSDLKRAQDTLTLAQSPREDFHLLSGLREACFGQYEKQSRDHLPREDFNRKIKAAGGETIPEVQERLVRTCTYIMEQIEEGEKAFAVAHGRCIRLFADYWQAKQGKEAVGEIANCSLLVFNYDGQAFQLKEIIVP</sequence>
<dbReference type="PROSITE" id="PS00175">
    <property type="entry name" value="PG_MUTASE"/>
    <property type="match status" value="1"/>
</dbReference>
<dbReference type="Proteomes" id="UP000234239">
    <property type="component" value="Unassembled WGS sequence"/>
</dbReference>
<reference evidence="4" key="2">
    <citation type="submission" date="2016-01" db="EMBL/GenBank/DDBJ databases">
        <title>Six Aerococcus type strain genome sequencing and assembly using PacBio and Illumina Hiseq.</title>
        <authorList>
            <person name="Carkaci D."/>
            <person name="Dargis R."/>
            <person name="Nielsen X.C."/>
            <person name="Skovgaard O."/>
            <person name="Fuursted K."/>
            <person name="Christensen J.J."/>
        </authorList>
    </citation>
    <scope>NUCLEOTIDE SEQUENCE [LARGE SCALE GENOMIC DNA]</scope>
    <source>
        <strain evidence="4">CCUG43001</strain>
    </source>
</reference>
<dbReference type="InterPro" id="IPR001345">
    <property type="entry name" value="PG/BPGM_mutase_AS"/>
</dbReference>
<dbReference type="Pfam" id="PF00300">
    <property type="entry name" value="His_Phos_1"/>
    <property type="match status" value="1"/>
</dbReference>
<reference evidence="3 5" key="3">
    <citation type="submission" date="2017-12" db="EMBL/GenBank/DDBJ databases">
        <title>Phylogenetic diversity of female urinary microbiome.</title>
        <authorList>
            <person name="Thomas-White K."/>
            <person name="Wolfe A.J."/>
        </authorList>
    </citation>
    <scope>NUCLEOTIDE SEQUENCE [LARGE SCALE GENOMIC DNA]</scope>
    <source>
        <strain evidence="3 5">UMB0139</strain>
    </source>
</reference>
<evidence type="ECO:0000313" key="2">
    <source>
        <dbReference type="EMBL" id="AMB93517.1"/>
    </source>
</evidence>
<dbReference type="OrthoDB" id="9782128at2"/>
<dbReference type="KEGG" id="asan:AWM72_01530"/>
<evidence type="ECO:0000313" key="3">
    <source>
        <dbReference type="EMBL" id="PKZ21754.1"/>
    </source>
</evidence>
<keyword evidence="4" id="KW-1185">Reference proteome</keyword>
<evidence type="ECO:0000313" key="4">
    <source>
        <dbReference type="Proteomes" id="UP000069912"/>
    </source>
</evidence>
<reference evidence="2 4" key="1">
    <citation type="journal article" date="2016" name="Genome Announc.">
        <title>Complete Genome Sequences of Aerococcus christensenii CCUG 28831T, Aerococcus sanguinicola CCUG 43001T, Aerococcus urinae CCUG 36881T, Aerococcus urinaeequi CCUG 28094T, Aerococcus urinaehominis CCUG 42038 BT, and Aerococcus viridans CCUG 4311T.</title>
        <authorList>
            <person name="Carkaci D."/>
            <person name="Dargis R."/>
            <person name="Nielsen X.C."/>
            <person name="Skovgaard O."/>
            <person name="Fuursted K."/>
            <person name="Christensen J.J."/>
        </authorList>
    </citation>
    <scope>NUCLEOTIDE SEQUENCE [LARGE SCALE GENOMIC DNA]</scope>
    <source>
        <strain evidence="2 4">CCUG43001</strain>
    </source>
</reference>
<dbReference type="GO" id="GO:0016791">
    <property type="term" value="F:phosphatase activity"/>
    <property type="evidence" value="ECO:0007669"/>
    <property type="project" value="TreeGrafter"/>
</dbReference>
<dbReference type="Gene3D" id="3.40.50.1240">
    <property type="entry name" value="Phosphoglycerate mutase-like"/>
    <property type="match status" value="1"/>
</dbReference>
<proteinExistence type="predicted"/>
<dbReference type="GO" id="GO:0005737">
    <property type="term" value="C:cytoplasm"/>
    <property type="evidence" value="ECO:0007669"/>
    <property type="project" value="TreeGrafter"/>
</dbReference>
<dbReference type="PANTHER" id="PTHR48100:SF5">
    <property type="entry name" value="HISTIDINE PHOSPHATASE FAMILY PROTEIN"/>
    <property type="match status" value="1"/>
</dbReference>
<dbReference type="AlphaFoldDB" id="A0A0X8FBK9"/>
<dbReference type="EMBL" id="PKGY01000003">
    <property type="protein sequence ID" value="PKZ21754.1"/>
    <property type="molecule type" value="Genomic_DNA"/>
</dbReference>
<dbReference type="SUPFAM" id="SSF53254">
    <property type="entry name" value="Phosphoglycerate mutase-like"/>
    <property type="match status" value="1"/>
</dbReference>
<dbReference type="EMBL" id="CP014160">
    <property type="protein sequence ID" value="AMB93517.1"/>
    <property type="molecule type" value="Genomic_DNA"/>
</dbReference>
<feature type="binding site" evidence="1">
    <location>
        <begin position="8"/>
        <end position="15"/>
    </location>
    <ligand>
        <name>substrate</name>
    </ligand>
</feature>
<protein>
    <submittedName>
        <fullName evidence="3">Histidine phosphatase family protein</fullName>
    </submittedName>
</protein>
<accession>A0A0X8FBK9</accession>
<dbReference type="Proteomes" id="UP000069912">
    <property type="component" value="Chromosome"/>
</dbReference>
<name>A0A0X8FBK9_9LACT</name>
<feature type="binding site" evidence="1">
    <location>
        <position position="61"/>
    </location>
    <ligand>
        <name>substrate</name>
    </ligand>
</feature>
<dbReference type="RefSeq" id="WP_067972118.1">
    <property type="nucleotide sequence ID" value="NZ_CAJHKM010000006.1"/>
</dbReference>
<dbReference type="GeneID" id="92902754"/>
<gene>
    <name evidence="2" type="ORF">AWM72_01530</name>
    <name evidence="3" type="ORF">CYJ28_07575</name>
</gene>
<organism evidence="2 4">
    <name type="scientific">Aerococcus sanguinicola</name>
    <dbReference type="NCBI Taxonomy" id="119206"/>
    <lineage>
        <taxon>Bacteria</taxon>
        <taxon>Bacillati</taxon>
        <taxon>Bacillota</taxon>
        <taxon>Bacilli</taxon>
        <taxon>Lactobacillales</taxon>
        <taxon>Aerococcaceae</taxon>
        <taxon>Aerococcus</taxon>
    </lineage>
</organism>
<dbReference type="CDD" id="cd07067">
    <property type="entry name" value="HP_PGM_like"/>
    <property type="match status" value="1"/>
</dbReference>
<evidence type="ECO:0000256" key="1">
    <source>
        <dbReference type="PIRSR" id="PIRSR613078-2"/>
    </source>
</evidence>
<dbReference type="InterPro" id="IPR029033">
    <property type="entry name" value="His_PPase_superfam"/>
</dbReference>
<dbReference type="PANTHER" id="PTHR48100">
    <property type="entry name" value="BROAD-SPECIFICITY PHOSPHATASE YOR283W-RELATED"/>
    <property type="match status" value="1"/>
</dbReference>